<gene>
    <name evidence="1" type="ORF">UFOPK3609_00036</name>
</gene>
<proteinExistence type="predicted"/>
<name>A0A6J7FL34_9ZZZZ</name>
<protein>
    <submittedName>
        <fullName evidence="1">Unannotated protein</fullName>
    </submittedName>
</protein>
<reference evidence="1" key="1">
    <citation type="submission" date="2020-05" db="EMBL/GenBank/DDBJ databases">
        <authorList>
            <person name="Chiriac C."/>
            <person name="Salcher M."/>
            <person name="Ghai R."/>
            <person name="Kavagutti S V."/>
        </authorList>
    </citation>
    <scope>NUCLEOTIDE SEQUENCE</scope>
</reference>
<sequence length="123" mass="13500">MVAWLQCSAQLSSATTGYLCDALLAWALLGGDWPDPAEPVAGPDCDHLEALVQVIDRWRRRALAEPIGRRLDLAHVGRGLATAVACQRDPDALAERQWREMVHRQPWLAGPPAPYVLADGRVL</sequence>
<organism evidence="1">
    <name type="scientific">freshwater metagenome</name>
    <dbReference type="NCBI Taxonomy" id="449393"/>
    <lineage>
        <taxon>unclassified sequences</taxon>
        <taxon>metagenomes</taxon>
        <taxon>ecological metagenomes</taxon>
    </lineage>
</organism>
<evidence type="ECO:0000313" key="1">
    <source>
        <dbReference type="EMBL" id="CAB4896332.1"/>
    </source>
</evidence>
<accession>A0A6J7FL34</accession>
<dbReference type="AlphaFoldDB" id="A0A6J7FL34"/>
<dbReference type="EMBL" id="CAFBMQ010000001">
    <property type="protein sequence ID" value="CAB4896332.1"/>
    <property type="molecule type" value="Genomic_DNA"/>
</dbReference>